<dbReference type="EMBL" id="LR796383">
    <property type="protein sequence ID" value="CAB4140944.1"/>
    <property type="molecule type" value="Genomic_DNA"/>
</dbReference>
<name>A0A6J5M2G4_9CAUD</name>
<sequence>MLTASHNARQNMFGGMPGYVRKLRKPPVVQDEGMPGLPGQAPAQLSADFDSLMGQLKATTPRPAGGLMAQAQPQPKPSPVQGLLSQKFEKPGMTWADKLGMLGGTLMDYDGTLGSGNADRARGMYDQRVQEQERDFMLQQLGAMPGVTDQQRALLGMGIGADQLAERAFAPPSEAKDPFVINDRVVDRTDPTRVIADYRDPAKTEYVYENVGEDVVAINKNDPKDRVVVGKAPVKSPLVSVNTGDEKGENKFQEGRGTQAATNFQTIVDQGRAAGASIGNLDTMESLLDQIDYTGFGGDTLLNVQRAGAMIGIEIPDLPAKEAAKRLSSQMALSLKADLPGPMSNADREFLLSIPPNLNSTAAGNDAILFILRKREERKQDMMQSLLQADPKSMEEYWAWENQYLQSTPPMFTPKTQASLLKALGGASGEDSPQ</sequence>
<gene>
    <name evidence="2" type="ORF">UFOVP399_33</name>
</gene>
<proteinExistence type="predicted"/>
<evidence type="ECO:0000256" key="1">
    <source>
        <dbReference type="SAM" id="MobiDB-lite"/>
    </source>
</evidence>
<protein>
    <submittedName>
        <fullName evidence="2">Uncharacterized protein</fullName>
    </submittedName>
</protein>
<accession>A0A6J5M2G4</accession>
<evidence type="ECO:0000313" key="2">
    <source>
        <dbReference type="EMBL" id="CAB4140944.1"/>
    </source>
</evidence>
<reference evidence="2" key="1">
    <citation type="submission" date="2020-04" db="EMBL/GenBank/DDBJ databases">
        <authorList>
            <person name="Chiriac C."/>
            <person name="Salcher M."/>
            <person name="Ghai R."/>
            <person name="Kavagutti S V."/>
        </authorList>
    </citation>
    <scope>NUCLEOTIDE SEQUENCE</scope>
</reference>
<organism evidence="2">
    <name type="scientific">uncultured Caudovirales phage</name>
    <dbReference type="NCBI Taxonomy" id="2100421"/>
    <lineage>
        <taxon>Viruses</taxon>
        <taxon>Duplodnaviria</taxon>
        <taxon>Heunggongvirae</taxon>
        <taxon>Uroviricota</taxon>
        <taxon>Caudoviricetes</taxon>
        <taxon>Peduoviridae</taxon>
        <taxon>Maltschvirus</taxon>
        <taxon>Maltschvirus maltsch</taxon>
    </lineage>
</organism>
<feature type="region of interest" description="Disordered" evidence="1">
    <location>
        <begin position="57"/>
        <end position="80"/>
    </location>
</feature>